<dbReference type="PANTHER" id="PTHR46036">
    <property type="entry name" value="LACTOYLGLUTATHIONE LYASE"/>
    <property type="match status" value="1"/>
</dbReference>
<dbReference type="Proteomes" id="UP000679179">
    <property type="component" value="Unassembled WGS sequence"/>
</dbReference>
<dbReference type="GO" id="GO:0004462">
    <property type="term" value="F:lactoylglutathione lyase activity"/>
    <property type="evidence" value="ECO:0007669"/>
    <property type="project" value="TreeGrafter"/>
</dbReference>
<dbReference type="SUPFAM" id="SSF54593">
    <property type="entry name" value="Glyoxalase/Bleomycin resistance protein/Dihydroxybiphenyl dioxygenase"/>
    <property type="match status" value="1"/>
</dbReference>
<name>A0A919VGQ4_9CLOT</name>
<dbReference type="PANTHER" id="PTHR46036:SF5">
    <property type="entry name" value="LACTOYLGLUTATHIONE LYASE"/>
    <property type="match status" value="1"/>
</dbReference>
<evidence type="ECO:0000259" key="5">
    <source>
        <dbReference type="PROSITE" id="PS51819"/>
    </source>
</evidence>
<evidence type="ECO:0000256" key="1">
    <source>
        <dbReference type="ARBA" id="ARBA00030291"/>
    </source>
</evidence>
<proteinExistence type="predicted"/>
<evidence type="ECO:0000313" key="7">
    <source>
        <dbReference type="Proteomes" id="UP000679179"/>
    </source>
</evidence>
<gene>
    <name evidence="6" type="ORF">CPJCM30710_15420</name>
</gene>
<keyword evidence="7" id="KW-1185">Reference proteome</keyword>
<protein>
    <recommendedName>
        <fullName evidence="2">Aldoketomutase</fullName>
    </recommendedName>
    <alternativeName>
        <fullName evidence="1">Ketone-aldehyde mutase</fullName>
    </alternativeName>
    <alternativeName>
        <fullName evidence="3">Methylglyoxalase</fullName>
    </alternativeName>
    <alternativeName>
        <fullName evidence="4">S-D-lactoylglutathione methylglyoxal lyase</fullName>
    </alternativeName>
</protein>
<dbReference type="PROSITE" id="PS51819">
    <property type="entry name" value="VOC"/>
    <property type="match status" value="1"/>
</dbReference>
<dbReference type="GO" id="GO:0019243">
    <property type="term" value="P:methylglyoxal catabolic process to D-lactate via S-lactoyl-glutathione"/>
    <property type="evidence" value="ECO:0007669"/>
    <property type="project" value="TreeGrafter"/>
</dbReference>
<reference evidence="6" key="1">
    <citation type="submission" date="2021-03" db="EMBL/GenBank/DDBJ databases">
        <title>Taxonomic study of Clostridium polyendosporum from meadow-gley soil under rice.</title>
        <authorList>
            <person name="Kobayashi H."/>
            <person name="Tanizawa Y."/>
            <person name="Yagura M."/>
        </authorList>
    </citation>
    <scope>NUCLEOTIDE SEQUENCE</scope>
    <source>
        <strain evidence="6">JCM 30710</strain>
    </source>
</reference>
<evidence type="ECO:0000256" key="4">
    <source>
        <dbReference type="ARBA" id="ARBA00033298"/>
    </source>
</evidence>
<organism evidence="6 7">
    <name type="scientific">Clostridium polyendosporum</name>
    <dbReference type="NCBI Taxonomy" id="69208"/>
    <lineage>
        <taxon>Bacteria</taxon>
        <taxon>Bacillati</taxon>
        <taxon>Bacillota</taxon>
        <taxon>Clostridia</taxon>
        <taxon>Eubacteriales</taxon>
        <taxon>Clostridiaceae</taxon>
        <taxon>Clostridium</taxon>
    </lineage>
</organism>
<comment type="caution">
    <text evidence="6">The sequence shown here is derived from an EMBL/GenBank/DDBJ whole genome shotgun (WGS) entry which is preliminary data.</text>
</comment>
<dbReference type="AlphaFoldDB" id="A0A919VGQ4"/>
<dbReference type="RefSeq" id="WP_212903591.1">
    <property type="nucleotide sequence ID" value="NZ_BOPZ01000010.1"/>
</dbReference>
<sequence>MKFTFDHNNINVLDLDKSVAFYKEALGFEEVKRYTHDDESFILVFMEDGTTGHRIELTWLRDRTEAYNLGENEFHLAVKTDDFDAAYDFHKNMGCICYENKPMGIYFINDPDGYWIEIIPARM</sequence>
<keyword evidence="6" id="KW-0456">Lyase</keyword>
<dbReference type="InterPro" id="IPR004360">
    <property type="entry name" value="Glyas_Fos-R_dOase_dom"/>
</dbReference>
<dbReference type="Pfam" id="PF00903">
    <property type="entry name" value="Glyoxalase"/>
    <property type="match status" value="1"/>
</dbReference>
<evidence type="ECO:0000256" key="2">
    <source>
        <dbReference type="ARBA" id="ARBA00030892"/>
    </source>
</evidence>
<dbReference type="InterPro" id="IPR037523">
    <property type="entry name" value="VOC_core"/>
</dbReference>
<feature type="domain" description="VOC" evidence="5">
    <location>
        <begin position="4"/>
        <end position="121"/>
    </location>
</feature>
<dbReference type="GO" id="GO:0005737">
    <property type="term" value="C:cytoplasm"/>
    <property type="evidence" value="ECO:0007669"/>
    <property type="project" value="TreeGrafter"/>
</dbReference>
<evidence type="ECO:0000256" key="3">
    <source>
        <dbReference type="ARBA" id="ARBA00032460"/>
    </source>
</evidence>
<dbReference type="EMBL" id="BOPZ01000010">
    <property type="protein sequence ID" value="GIM28876.1"/>
    <property type="molecule type" value="Genomic_DNA"/>
</dbReference>
<dbReference type="Gene3D" id="3.10.180.10">
    <property type="entry name" value="2,3-Dihydroxybiphenyl 1,2-Dioxygenase, domain 1"/>
    <property type="match status" value="1"/>
</dbReference>
<evidence type="ECO:0000313" key="6">
    <source>
        <dbReference type="EMBL" id="GIM28876.1"/>
    </source>
</evidence>
<dbReference type="InterPro" id="IPR029068">
    <property type="entry name" value="Glyas_Bleomycin-R_OHBP_Dase"/>
</dbReference>
<accession>A0A919VGQ4</accession>